<comment type="caution">
    <text evidence="1">The sequence shown here is derived from an EMBL/GenBank/DDBJ whole genome shotgun (WGS) entry which is preliminary data.</text>
</comment>
<name>A0A3A4AH16_9ACTN</name>
<dbReference type="EMBL" id="QZEY01000035">
    <property type="protein sequence ID" value="RJL19750.1"/>
    <property type="molecule type" value="Genomic_DNA"/>
</dbReference>
<reference evidence="1 2" key="1">
    <citation type="submission" date="2018-09" db="EMBL/GenBank/DDBJ databases">
        <title>YIM 75507 draft genome.</title>
        <authorList>
            <person name="Tang S."/>
            <person name="Feng Y."/>
        </authorList>
    </citation>
    <scope>NUCLEOTIDE SEQUENCE [LARGE SCALE GENOMIC DNA]</scope>
    <source>
        <strain evidence="1 2">YIM 75507</strain>
    </source>
</reference>
<keyword evidence="2" id="KW-1185">Reference proteome</keyword>
<gene>
    <name evidence="1" type="ORF">D5H75_40195</name>
</gene>
<dbReference type="AlphaFoldDB" id="A0A3A4AH16"/>
<evidence type="ECO:0000313" key="1">
    <source>
        <dbReference type="EMBL" id="RJL19750.1"/>
    </source>
</evidence>
<evidence type="ECO:0000313" key="2">
    <source>
        <dbReference type="Proteomes" id="UP000265768"/>
    </source>
</evidence>
<proteinExistence type="predicted"/>
<evidence type="ECO:0008006" key="3">
    <source>
        <dbReference type="Google" id="ProtNLM"/>
    </source>
</evidence>
<organism evidence="1 2">
    <name type="scientific">Bailinhaonella thermotolerans</name>
    <dbReference type="NCBI Taxonomy" id="1070861"/>
    <lineage>
        <taxon>Bacteria</taxon>
        <taxon>Bacillati</taxon>
        <taxon>Actinomycetota</taxon>
        <taxon>Actinomycetes</taxon>
        <taxon>Streptosporangiales</taxon>
        <taxon>Streptosporangiaceae</taxon>
        <taxon>Bailinhaonella</taxon>
    </lineage>
</organism>
<dbReference type="Proteomes" id="UP000265768">
    <property type="component" value="Unassembled WGS sequence"/>
</dbReference>
<sequence>MLLIGVFALALGATARATHFVIWDDLASPVRAWVIGRWGPQSKAATLVSCPWCLSWWWALAWWGCGYLASGHPLDVTALWAIPAGALTISYLYAAAQARLGIGGA</sequence>
<accession>A0A3A4AH16</accession>
<protein>
    <recommendedName>
        <fullName evidence="3">DUF1360 domain-containing protein</fullName>
    </recommendedName>
</protein>